<feature type="compositionally biased region" description="Acidic residues" evidence="1">
    <location>
        <begin position="185"/>
        <end position="202"/>
    </location>
</feature>
<proteinExistence type="predicted"/>
<feature type="region of interest" description="Disordered" evidence="1">
    <location>
        <begin position="1"/>
        <end position="132"/>
    </location>
</feature>
<protein>
    <submittedName>
        <fullName evidence="2">Uncharacterized protein</fullName>
    </submittedName>
</protein>
<feature type="compositionally biased region" description="Polar residues" evidence="1">
    <location>
        <begin position="48"/>
        <end position="63"/>
    </location>
</feature>
<evidence type="ECO:0000256" key="1">
    <source>
        <dbReference type="SAM" id="MobiDB-lite"/>
    </source>
</evidence>
<organism evidence="2 3">
    <name type="scientific">Coemansia pectinata</name>
    <dbReference type="NCBI Taxonomy" id="1052879"/>
    <lineage>
        <taxon>Eukaryota</taxon>
        <taxon>Fungi</taxon>
        <taxon>Fungi incertae sedis</taxon>
        <taxon>Zoopagomycota</taxon>
        <taxon>Kickxellomycotina</taxon>
        <taxon>Kickxellomycetes</taxon>
        <taxon>Kickxellales</taxon>
        <taxon>Kickxellaceae</taxon>
        <taxon>Coemansia</taxon>
    </lineage>
</organism>
<comment type="caution">
    <text evidence="2">The sequence shown here is derived from an EMBL/GenBank/DDBJ whole genome shotgun (WGS) entry which is preliminary data.</text>
</comment>
<feature type="compositionally biased region" description="Basic residues" evidence="1">
    <location>
        <begin position="276"/>
        <end position="288"/>
    </location>
</feature>
<dbReference type="AlphaFoldDB" id="A0A9W8LB15"/>
<keyword evidence="3" id="KW-1185">Reference proteome</keyword>
<dbReference type="OrthoDB" id="5586381at2759"/>
<gene>
    <name evidence="2" type="ORF">GGI19_001690</name>
</gene>
<name>A0A9W8LB15_9FUNG</name>
<reference evidence="2" key="1">
    <citation type="submission" date="2022-07" db="EMBL/GenBank/DDBJ databases">
        <title>Phylogenomic reconstructions and comparative analyses of Kickxellomycotina fungi.</title>
        <authorList>
            <person name="Reynolds N.K."/>
            <person name="Stajich J.E."/>
            <person name="Barry K."/>
            <person name="Grigoriev I.V."/>
            <person name="Crous P."/>
            <person name="Smith M.E."/>
        </authorList>
    </citation>
    <scope>NUCLEOTIDE SEQUENCE</scope>
    <source>
        <strain evidence="2">BCRC 34297</strain>
    </source>
</reference>
<feature type="compositionally biased region" description="Low complexity" evidence="1">
    <location>
        <begin position="315"/>
        <end position="358"/>
    </location>
</feature>
<dbReference type="Proteomes" id="UP001140011">
    <property type="component" value="Unassembled WGS sequence"/>
</dbReference>
<feature type="compositionally biased region" description="Low complexity" evidence="1">
    <location>
        <begin position="10"/>
        <end position="28"/>
    </location>
</feature>
<feature type="compositionally biased region" description="Acidic residues" evidence="1">
    <location>
        <begin position="297"/>
        <end position="308"/>
    </location>
</feature>
<feature type="region of interest" description="Disordered" evidence="1">
    <location>
        <begin position="250"/>
        <end position="375"/>
    </location>
</feature>
<accession>A0A9W8LB15</accession>
<evidence type="ECO:0000313" key="2">
    <source>
        <dbReference type="EMBL" id="KAJ2755382.1"/>
    </source>
</evidence>
<evidence type="ECO:0000313" key="3">
    <source>
        <dbReference type="Proteomes" id="UP001140011"/>
    </source>
</evidence>
<feature type="compositionally biased region" description="Polar residues" evidence="1">
    <location>
        <begin position="122"/>
        <end position="132"/>
    </location>
</feature>
<sequence>MPRPTRKAAKPTTTTTATATSKAAQKRANATEDELPTTSPTGKRRLRSQTTSVPETTPPQNKSPAAAADSGIEEDDDIKESPSKRMATGVGASPGRSPKVTTPRYGRRISSGVIGHPRRLTFGNNGRRTSGASDMVFDGLIDGFSPIKRNAPPETLDFDDEEDLPQAEDVLAGKVAKPRAADSIDKEEDEEEREVAADESDSELFDIDTLVARTHKPKPVGSGATAARAMASSSLGDTFVVDLLGKGCVGELLPRRTRTRSQAPKPESAATPTKLARGRAATRVRKTAVGKGQSSSSEEEEEEEEDVGDSWKPSKTATPTRKPKNAAATTTAAASTTTTKRSTATSSRRAAPSRASARAKSKDLEQAASTAAWSVDPKTAKYFDDIDGFELTEEAV</sequence>
<feature type="region of interest" description="Disordered" evidence="1">
    <location>
        <begin position="174"/>
        <end position="202"/>
    </location>
</feature>
<dbReference type="EMBL" id="JANBUH010000065">
    <property type="protein sequence ID" value="KAJ2755382.1"/>
    <property type="molecule type" value="Genomic_DNA"/>
</dbReference>